<gene>
    <name evidence="3" type="ORF">MELLADRAFT_70522</name>
</gene>
<evidence type="ECO:0000256" key="1">
    <source>
        <dbReference type="SAM" id="MobiDB-lite"/>
    </source>
</evidence>
<protein>
    <submittedName>
        <fullName evidence="3">Uncharacterized protein</fullName>
    </submittedName>
</protein>
<feature type="region of interest" description="Disordered" evidence="1">
    <location>
        <begin position="222"/>
        <end position="247"/>
    </location>
</feature>
<dbReference type="AlphaFoldDB" id="F4R4K2"/>
<keyword evidence="2" id="KW-0812">Transmembrane</keyword>
<keyword evidence="4" id="KW-1185">Reference proteome</keyword>
<proteinExistence type="predicted"/>
<dbReference type="Proteomes" id="UP000001072">
    <property type="component" value="Unassembled WGS sequence"/>
</dbReference>
<dbReference type="HOGENOM" id="CLU_029635_1_0_1"/>
<dbReference type="VEuPathDB" id="FungiDB:MELLADRAFT_70522"/>
<evidence type="ECO:0000256" key="2">
    <source>
        <dbReference type="SAM" id="Phobius"/>
    </source>
</evidence>
<dbReference type="GeneID" id="18931551"/>
<evidence type="ECO:0000313" key="4">
    <source>
        <dbReference type="Proteomes" id="UP000001072"/>
    </source>
</evidence>
<feature type="compositionally biased region" description="Basic and acidic residues" evidence="1">
    <location>
        <begin position="45"/>
        <end position="59"/>
    </location>
</feature>
<keyword evidence="2" id="KW-0472">Membrane</keyword>
<dbReference type="KEGG" id="mlr:MELLADRAFT_70522"/>
<accession>F4R4K2</accession>
<name>F4R4K2_MELLP</name>
<dbReference type="EMBL" id="GL883090">
    <property type="protein sequence ID" value="EGG12825.1"/>
    <property type="molecule type" value="Genomic_DNA"/>
</dbReference>
<dbReference type="RefSeq" id="XP_007403763.1">
    <property type="nucleotide sequence ID" value="XM_007403701.1"/>
</dbReference>
<feature type="region of interest" description="Disordered" evidence="1">
    <location>
        <begin position="43"/>
        <end position="73"/>
    </location>
</feature>
<feature type="transmembrane region" description="Helical" evidence="2">
    <location>
        <begin position="540"/>
        <end position="566"/>
    </location>
</feature>
<sequence>MKRTQPHLNHQDPSILDSSHLGLLQIFNNLSLFDLIGMPASRKHEKIDNRDSKPYDRAQARPKPRTPHVDPHFIPPIPGHQYANNYMRSSVCDQYLRQMLNNITPDVIDYDIAVAYFLEETDHLPIGCIPHSVDQILFDFETLPSITGRQNDLRTCALYIKSTIDVYNSNPGPIKPFGLRYPTLNSLNKLISERSKCLRPLASEKAVVLVDLAGRMLAMNLPPKEAQSAPKSQKIASKPGEKGHMSSEDRALMAFEGAAQVHALPRMNGIPNDEDGKVLATGQSIQPRLSRAKNKPVASPGAVYGSLPYEAFGYPLGSNLARADTKMHMGLERQGYTLDDVGEGEGPKSNHHLPQIMGLGDGSLFQRIENARLLPELLWPYEVSRALNAAVNPETYAAAERVTSFIESNSSALFAKRIQGLHNKIMQGQQINYNIQVGTHRDGKNSNLLDSVFFYGRNYTGGRLNFGSLGVSLCADPGYSIHARFKLLDHGPESQRLAEIVRSSVIPQCGYLFPLGTFVSKLVARFYGRRKSLGRRKLDVFELVLAYSSVNFSLIPSIVFSIVFFYSRF</sequence>
<dbReference type="OrthoDB" id="2505381at2759"/>
<reference evidence="4" key="1">
    <citation type="journal article" date="2011" name="Proc. Natl. Acad. Sci. U.S.A.">
        <title>Obligate biotrophy features unraveled by the genomic analysis of rust fungi.</title>
        <authorList>
            <person name="Duplessis S."/>
            <person name="Cuomo C.A."/>
            <person name="Lin Y.-C."/>
            <person name="Aerts A."/>
            <person name="Tisserant E."/>
            <person name="Veneault-Fourrey C."/>
            <person name="Joly D.L."/>
            <person name="Hacquard S."/>
            <person name="Amselem J."/>
            <person name="Cantarel B.L."/>
            <person name="Chiu R."/>
            <person name="Coutinho P.M."/>
            <person name="Feau N."/>
            <person name="Field M."/>
            <person name="Frey P."/>
            <person name="Gelhaye E."/>
            <person name="Goldberg J."/>
            <person name="Grabherr M.G."/>
            <person name="Kodira C.D."/>
            <person name="Kohler A."/>
            <person name="Kuees U."/>
            <person name="Lindquist E.A."/>
            <person name="Lucas S.M."/>
            <person name="Mago R."/>
            <person name="Mauceli E."/>
            <person name="Morin E."/>
            <person name="Murat C."/>
            <person name="Pangilinan J.L."/>
            <person name="Park R."/>
            <person name="Pearson M."/>
            <person name="Quesneville H."/>
            <person name="Rouhier N."/>
            <person name="Sakthikumar S."/>
            <person name="Salamov A.A."/>
            <person name="Schmutz J."/>
            <person name="Selles B."/>
            <person name="Shapiro H."/>
            <person name="Tanguay P."/>
            <person name="Tuskan G.A."/>
            <person name="Henrissat B."/>
            <person name="Van de Peer Y."/>
            <person name="Rouze P."/>
            <person name="Ellis J.G."/>
            <person name="Dodds P.N."/>
            <person name="Schein J.E."/>
            <person name="Zhong S."/>
            <person name="Hamelin R.C."/>
            <person name="Grigoriev I.V."/>
            <person name="Szabo L.J."/>
            <person name="Martin F."/>
        </authorList>
    </citation>
    <scope>NUCLEOTIDE SEQUENCE [LARGE SCALE GENOMIC DNA]</scope>
    <source>
        <strain evidence="4">98AG31 / pathotype 3-4-7</strain>
    </source>
</reference>
<organism evidence="4">
    <name type="scientific">Melampsora larici-populina (strain 98AG31 / pathotype 3-4-7)</name>
    <name type="common">Poplar leaf rust fungus</name>
    <dbReference type="NCBI Taxonomy" id="747676"/>
    <lineage>
        <taxon>Eukaryota</taxon>
        <taxon>Fungi</taxon>
        <taxon>Dikarya</taxon>
        <taxon>Basidiomycota</taxon>
        <taxon>Pucciniomycotina</taxon>
        <taxon>Pucciniomycetes</taxon>
        <taxon>Pucciniales</taxon>
        <taxon>Melampsoraceae</taxon>
        <taxon>Melampsora</taxon>
    </lineage>
</organism>
<evidence type="ECO:0000313" key="3">
    <source>
        <dbReference type="EMBL" id="EGG12825.1"/>
    </source>
</evidence>
<dbReference type="InParanoid" id="F4R4K2"/>
<keyword evidence="2" id="KW-1133">Transmembrane helix</keyword>